<dbReference type="AlphaFoldDB" id="A0A8J2KG69"/>
<evidence type="ECO:0000256" key="1">
    <source>
        <dbReference type="SAM" id="MobiDB-lite"/>
    </source>
</evidence>
<comment type="caution">
    <text evidence="2">The sequence shown here is derived from an EMBL/GenBank/DDBJ whole genome shotgun (WGS) entry which is preliminary data.</text>
</comment>
<feature type="region of interest" description="Disordered" evidence="1">
    <location>
        <begin position="98"/>
        <end position="120"/>
    </location>
</feature>
<organism evidence="2 3">
    <name type="scientific">Allacma fusca</name>
    <dbReference type="NCBI Taxonomy" id="39272"/>
    <lineage>
        <taxon>Eukaryota</taxon>
        <taxon>Metazoa</taxon>
        <taxon>Ecdysozoa</taxon>
        <taxon>Arthropoda</taxon>
        <taxon>Hexapoda</taxon>
        <taxon>Collembola</taxon>
        <taxon>Symphypleona</taxon>
        <taxon>Sminthuridae</taxon>
        <taxon>Allacma</taxon>
    </lineage>
</organism>
<dbReference type="Proteomes" id="UP000708208">
    <property type="component" value="Unassembled WGS sequence"/>
</dbReference>
<dbReference type="EMBL" id="CAJVCH010272474">
    <property type="protein sequence ID" value="CAG7734596.1"/>
    <property type="molecule type" value="Genomic_DNA"/>
</dbReference>
<protein>
    <submittedName>
        <fullName evidence="2">Uncharacterized protein</fullName>
    </submittedName>
</protein>
<keyword evidence="3" id="KW-1185">Reference proteome</keyword>
<proteinExistence type="predicted"/>
<reference evidence="2" key="1">
    <citation type="submission" date="2021-06" db="EMBL/GenBank/DDBJ databases">
        <authorList>
            <person name="Hodson N. C."/>
            <person name="Mongue J. A."/>
            <person name="Jaron S. K."/>
        </authorList>
    </citation>
    <scope>NUCLEOTIDE SEQUENCE</scope>
</reference>
<evidence type="ECO:0000313" key="2">
    <source>
        <dbReference type="EMBL" id="CAG7734596.1"/>
    </source>
</evidence>
<evidence type="ECO:0000313" key="3">
    <source>
        <dbReference type="Proteomes" id="UP000708208"/>
    </source>
</evidence>
<accession>A0A8J2KG69</accession>
<name>A0A8J2KG69_9HEXA</name>
<sequence length="165" mass="18894">MPYFNFPFLNTTSSLQSFHNSSYKNFFPYVISVREYPQKLQSIKPVQLSGSVNFLKGNKTTLLTSLLIPASKIETREDAMEISVLKKDREIDQYSYDMDVDTSNRDPTTTPKDSGEGEGPWINDLTWDDATWILTASFIIFTMQTGEYQFYCSSCKCHVIVHNNA</sequence>
<gene>
    <name evidence="2" type="ORF">AFUS01_LOCUS22978</name>
</gene>
<dbReference type="OrthoDB" id="8372394at2759"/>